<accession>A0A9W6VES2</accession>
<dbReference type="RefSeq" id="WP_285488608.1">
    <property type="nucleotide sequence ID" value="NZ_BSTI01000013.1"/>
</dbReference>
<comment type="caution">
    <text evidence="1">The sequence shown here is derived from an EMBL/GenBank/DDBJ whole genome shotgun (WGS) entry which is preliminary data.</text>
</comment>
<dbReference type="AlphaFoldDB" id="A0A9W6VES2"/>
<organism evidence="1 2">
    <name type="scientific">Amycolatopsis taiwanensis</name>
    <dbReference type="NCBI Taxonomy" id="342230"/>
    <lineage>
        <taxon>Bacteria</taxon>
        <taxon>Bacillati</taxon>
        <taxon>Actinomycetota</taxon>
        <taxon>Actinomycetes</taxon>
        <taxon>Pseudonocardiales</taxon>
        <taxon>Pseudonocardiaceae</taxon>
        <taxon>Amycolatopsis</taxon>
    </lineage>
</organism>
<proteinExistence type="predicted"/>
<reference evidence="1" key="1">
    <citation type="submission" date="2023-03" db="EMBL/GenBank/DDBJ databases">
        <title>Amycolatopsis taiwanensis NBRC 103393.</title>
        <authorList>
            <person name="Ichikawa N."/>
            <person name="Sato H."/>
            <person name="Tonouchi N."/>
        </authorList>
    </citation>
    <scope>NUCLEOTIDE SEQUENCE</scope>
    <source>
        <strain evidence="1">NBRC 103393</strain>
    </source>
</reference>
<evidence type="ECO:0000313" key="2">
    <source>
        <dbReference type="Proteomes" id="UP001165136"/>
    </source>
</evidence>
<evidence type="ECO:0000313" key="1">
    <source>
        <dbReference type="EMBL" id="GLY68783.1"/>
    </source>
</evidence>
<keyword evidence="2" id="KW-1185">Reference proteome</keyword>
<dbReference type="EMBL" id="BSTI01000013">
    <property type="protein sequence ID" value="GLY68783.1"/>
    <property type="molecule type" value="Genomic_DNA"/>
</dbReference>
<gene>
    <name evidence="1" type="ORF">Atai01_54020</name>
</gene>
<name>A0A9W6VES2_9PSEU</name>
<protein>
    <submittedName>
        <fullName evidence="1">Uncharacterized protein</fullName>
    </submittedName>
</protein>
<dbReference type="Proteomes" id="UP001165136">
    <property type="component" value="Unassembled WGS sequence"/>
</dbReference>
<sequence length="211" mass="23484">MGFRDDAGHPALSSGLVHMCGRARQDRLPSDVAEMTPQARLGAILRGEAIQGFAPYGSQDPVVCFTEAKRDGVAYLIKEKGWAPWGLVLERDAVYQDGGGPVWYARSDVWDTLSSEIKAWAVRLEPGRAEWLHEREWRVPTPKLGLRSEMIRAVIVADPQWHPGYVPDLGVDPASGEPELVEVPPRLIAGVKRWCWNHATGKFDELPPWIA</sequence>